<keyword evidence="3 5" id="KW-1133">Transmembrane helix</keyword>
<evidence type="ECO:0000313" key="8">
    <source>
        <dbReference type="Proteomes" id="UP000067523"/>
    </source>
</evidence>
<keyword evidence="8" id="KW-1185">Reference proteome</keyword>
<proteinExistence type="predicted"/>
<accession>A0A0U2NQ53</accession>
<dbReference type="InterPro" id="IPR051784">
    <property type="entry name" value="Nod_factor_ABC_transporter"/>
</dbReference>
<feature type="transmembrane region" description="Helical" evidence="5">
    <location>
        <begin position="20"/>
        <end position="38"/>
    </location>
</feature>
<dbReference type="InterPro" id="IPR000412">
    <property type="entry name" value="ABC_2_transport"/>
</dbReference>
<evidence type="ECO:0000256" key="1">
    <source>
        <dbReference type="ARBA" id="ARBA00004141"/>
    </source>
</evidence>
<reference evidence="8" key="1">
    <citation type="submission" date="2015-12" db="EMBL/GenBank/DDBJ databases">
        <authorList>
            <person name="Lauer A."/>
            <person name="Humrighouse B."/>
            <person name="Loparev V."/>
            <person name="Shewmaker P.L."/>
            <person name="Whitney A.M."/>
            <person name="McLaughlin R.W."/>
        </authorList>
    </citation>
    <scope>NUCLEOTIDE SEQUENCE [LARGE SCALE GENOMIC DNA]</scope>
    <source>
        <strain evidence="8">LMG 26678</strain>
    </source>
</reference>
<name>A0A0U2NQ53_9ENTE</name>
<organism evidence="7 8">
    <name type="scientific">Enterococcus rotai</name>
    <dbReference type="NCBI Taxonomy" id="118060"/>
    <lineage>
        <taxon>Bacteria</taxon>
        <taxon>Bacillati</taxon>
        <taxon>Bacillota</taxon>
        <taxon>Bacilli</taxon>
        <taxon>Lactobacillales</taxon>
        <taxon>Enterococcaceae</taxon>
        <taxon>Enterococcus</taxon>
    </lineage>
</organism>
<dbReference type="GO" id="GO:0043190">
    <property type="term" value="C:ATP-binding cassette (ABC) transporter complex"/>
    <property type="evidence" value="ECO:0007669"/>
    <property type="project" value="InterPro"/>
</dbReference>
<dbReference type="PIRSF" id="PIRSF006648">
    <property type="entry name" value="DrrB"/>
    <property type="match status" value="1"/>
</dbReference>
<feature type="transmembrane region" description="Helical" evidence="5">
    <location>
        <begin position="176"/>
        <end position="194"/>
    </location>
</feature>
<dbReference type="EMBL" id="CP013655">
    <property type="protein sequence ID" value="ALS36930.1"/>
    <property type="molecule type" value="Genomic_DNA"/>
</dbReference>
<dbReference type="InterPro" id="IPR047817">
    <property type="entry name" value="ABC2_TM_bact-type"/>
</dbReference>
<comment type="subcellular location">
    <subcellularLocation>
        <location evidence="1">Membrane</location>
        <topology evidence="1">Multi-pass membrane protein</topology>
    </subcellularLocation>
</comment>
<evidence type="ECO:0000256" key="2">
    <source>
        <dbReference type="ARBA" id="ARBA00022692"/>
    </source>
</evidence>
<evidence type="ECO:0000256" key="4">
    <source>
        <dbReference type="ARBA" id="ARBA00023136"/>
    </source>
</evidence>
<dbReference type="KEGG" id="erx:ATZ35_07085"/>
<evidence type="ECO:0000256" key="3">
    <source>
        <dbReference type="ARBA" id="ARBA00022989"/>
    </source>
</evidence>
<feature type="transmembrane region" description="Helical" evidence="5">
    <location>
        <begin position="101"/>
        <end position="130"/>
    </location>
</feature>
<feature type="transmembrane region" description="Helical" evidence="5">
    <location>
        <begin position="58"/>
        <end position="80"/>
    </location>
</feature>
<keyword evidence="4 5" id="KW-0472">Membrane</keyword>
<dbReference type="InterPro" id="IPR013525">
    <property type="entry name" value="ABC2_TM"/>
</dbReference>
<dbReference type="Pfam" id="PF12698">
    <property type="entry name" value="ABC2_membrane_3"/>
    <property type="match status" value="1"/>
</dbReference>
<gene>
    <name evidence="7" type="ORF">ATZ35_07085</name>
</gene>
<feature type="transmembrane region" description="Helical" evidence="5">
    <location>
        <begin position="142"/>
        <end position="164"/>
    </location>
</feature>
<dbReference type="GO" id="GO:0140359">
    <property type="term" value="F:ABC-type transporter activity"/>
    <property type="evidence" value="ECO:0007669"/>
    <property type="project" value="InterPro"/>
</dbReference>
<feature type="domain" description="ABC transmembrane type-2" evidence="6">
    <location>
        <begin position="17"/>
        <end position="276"/>
    </location>
</feature>
<dbReference type="PANTHER" id="PTHR43229:SF2">
    <property type="entry name" value="NODULATION PROTEIN J"/>
    <property type="match status" value="1"/>
</dbReference>
<dbReference type="Proteomes" id="UP000067523">
    <property type="component" value="Chromosome"/>
</dbReference>
<evidence type="ECO:0000313" key="7">
    <source>
        <dbReference type="EMBL" id="ALS36930.1"/>
    </source>
</evidence>
<dbReference type="STRING" id="118060.ATZ35_07085"/>
<evidence type="ECO:0000256" key="5">
    <source>
        <dbReference type="SAM" id="Phobius"/>
    </source>
</evidence>
<dbReference type="PROSITE" id="PS51012">
    <property type="entry name" value="ABC_TM2"/>
    <property type="match status" value="1"/>
</dbReference>
<evidence type="ECO:0000259" key="6">
    <source>
        <dbReference type="PROSITE" id="PS51012"/>
    </source>
</evidence>
<sequence>MNALVYRGLTLFFKNKQAVVGSFIGAFIMIGLYVFLLGDSMIKQLSMLSQPQLVIDTWMLAGVIGIVSASSTLGSVSQLIRDKERNVYTDFMISPISKKHIMLGYFLSTFFISMFVTLGVILVSELYIVFISNGALLSFKQFGLLILASLLTVLCSSAFMFFIASFFRRIDTFSTMTSIIGPLLGFLTGCYVPIGSLPEATRNVIQYFPLTSGIVLIRKILTENAFASDSPKIALAVQKELGIVMNYQHDVLIPVIILIVSSVLFLGIALWNVKRIELTR</sequence>
<dbReference type="RefSeq" id="WP_208930139.1">
    <property type="nucleotide sequence ID" value="NZ_CP013655.1"/>
</dbReference>
<keyword evidence="2 5" id="KW-0812">Transmembrane</keyword>
<feature type="transmembrane region" description="Helical" evidence="5">
    <location>
        <begin position="251"/>
        <end position="273"/>
    </location>
</feature>
<protein>
    <recommendedName>
        <fullName evidence="6">ABC transmembrane type-2 domain-containing protein</fullName>
    </recommendedName>
</protein>
<dbReference type="AlphaFoldDB" id="A0A0U2NQ53"/>
<dbReference type="PANTHER" id="PTHR43229">
    <property type="entry name" value="NODULATION PROTEIN J"/>
    <property type="match status" value="1"/>
</dbReference>